<dbReference type="InterPro" id="IPR000432">
    <property type="entry name" value="DNA_mismatch_repair_MutS_C"/>
</dbReference>
<comment type="function">
    <text evidence="11">Component of the post-replicative DNA mismatch repair system (MMR).</text>
</comment>
<evidence type="ECO:0000256" key="4">
    <source>
        <dbReference type="ARBA" id="ARBA00022741"/>
    </source>
</evidence>
<evidence type="ECO:0000256" key="2">
    <source>
        <dbReference type="ARBA" id="ARBA00006271"/>
    </source>
</evidence>
<dbReference type="InterPro" id="IPR007861">
    <property type="entry name" value="DNA_mismatch_repair_MutS_clamp"/>
</dbReference>
<dbReference type="GO" id="GO:0006298">
    <property type="term" value="P:mismatch repair"/>
    <property type="evidence" value="ECO:0007669"/>
    <property type="project" value="InterPro"/>
</dbReference>
<dbReference type="NCBIfam" id="NF003810">
    <property type="entry name" value="PRK05399.1"/>
    <property type="match status" value="1"/>
</dbReference>
<dbReference type="Gene3D" id="3.40.1170.10">
    <property type="entry name" value="DNA repair protein MutS, domain I"/>
    <property type="match status" value="1"/>
</dbReference>
<protein>
    <recommendedName>
        <fullName evidence="10">DNA mismatch repair protein MSH2</fullName>
    </recommendedName>
    <alternativeName>
        <fullName evidence="3">DNA mismatch repair protein Msh2</fullName>
    </alternativeName>
</protein>
<evidence type="ECO:0000313" key="15">
    <source>
        <dbReference type="Proteomes" id="UP000502823"/>
    </source>
</evidence>
<dbReference type="GO" id="GO:0032301">
    <property type="term" value="C:MutSalpha complex"/>
    <property type="evidence" value="ECO:0007669"/>
    <property type="project" value="TreeGrafter"/>
</dbReference>
<keyword evidence="8 11" id="KW-0234">DNA repair</keyword>
<keyword evidence="9" id="KW-0539">Nucleus</keyword>
<evidence type="ECO:0000256" key="6">
    <source>
        <dbReference type="ARBA" id="ARBA00022840"/>
    </source>
</evidence>
<dbReference type="InterPro" id="IPR045076">
    <property type="entry name" value="MutS"/>
</dbReference>
<dbReference type="Pfam" id="PF00488">
    <property type="entry name" value="MutS_V"/>
    <property type="match status" value="1"/>
</dbReference>
<organism evidence="14 15">
    <name type="scientific">Coptotermes formosanus</name>
    <name type="common">Formosan subterranean termite</name>
    <dbReference type="NCBI Taxonomy" id="36987"/>
    <lineage>
        <taxon>Eukaryota</taxon>
        <taxon>Metazoa</taxon>
        <taxon>Ecdysozoa</taxon>
        <taxon>Arthropoda</taxon>
        <taxon>Hexapoda</taxon>
        <taxon>Insecta</taxon>
        <taxon>Pterygota</taxon>
        <taxon>Neoptera</taxon>
        <taxon>Polyneoptera</taxon>
        <taxon>Dictyoptera</taxon>
        <taxon>Blattodea</taxon>
        <taxon>Blattoidea</taxon>
        <taxon>Termitoidae</taxon>
        <taxon>Rhinotermitidae</taxon>
        <taxon>Coptotermes</taxon>
    </lineage>
</organism>
<evidence type="ECO:0000256" key="5">
    <source>
        <dbReference type="ARBA" id="ARBA00022763"/>
    </source>
</evidence>
<dbReference type="Gene3D" id="3.40.50.300">
    <property type="entry name" value="P-loop containing nucleotide triphosphate hydrolases"/>
    <property type="match status" value="1"/>
</dbReference>
<sequence>MVLQIMGTPLIRRIPSPSILDKRSDTCTVTLCLKQLSFFKLDTTVRFFNRGDYYTVHGTDAILAAKEVFHSAAVVKFIGADNNRIESLALSKANFESFVRDLLLVKQYRVEVYVTQGGNDWILEYKVEMIQAAMLLILPQYGCFLCQYHNAGCTAYSSTCCMGSPGNLAQFEELLFSNADFVMGTAVIAVRLSGELKARVVGVGFVDTTERRLAVCEFPDDEHFSNLEALVVQLSPKEVLLPTVSESALEMTDVKRMMESLNVLVTQRKKMEFSTDGLAQDLNRLLLFMDGQQHNSLALPEMNLVTACSSLAALIKYLELGADQSNFGQFNLTTLELTRYVRMDAAAIRALSLLPPPGSGIANRHQSVLGHIDHCRTSQGRRLLAQWLRQPLRDRNAIVERHDVVEVILQDAEMRQMLRDEHLRRIPDMQALAKKLGRKKAGLQDCYRIYQAVGHLPQLLKSLAAHENCPALRCMFIEPLTDLLGDMQRFQQMVESTLDMDQVDHGEFLVKPSFDDDLQELRQLMDSLEERLKKQLTHAASDLCLEPNKSIKLESNAQMGYFFRVTLKEERVLRNNKNYETLDTNKNGVRFRSAALTDLNSEYMQAHDSYTEKQKAIVNEIINIAAGYAATIRQMGDVLARLDVLASFSEGAATAPKPYVRPVLHEEGVGLMILNQVRHPCLEVQDGMSFIANNVYFKQGECTFLIITGPNMGGKSTYIRSVGIVALLAQIGSFVPCDQAEMSLVDAILARVGADDCQIKGLSTFMTEMVETAAIIRTATSNSLVIIDELGRGTSTYEGCGIAWAIAENLAKEVKAFCLFATHFHELTRLAEEVATVSNQHVTAVTSEDSLTLLYQVKPGVCDQSFGIHVAEMARFPRHVIEYAKKKQDELEDYQRVNFPCSDTQDKRKIIEEGEQLMVEFLQKCKELPVEGRSEAELREEVEKLKKEVRARNNAYITALLTQA</sequence>
<dbReference type="InParanoid" id="A0A6L2PQ98"/>
<dbReference type="FunFam" id="3.40.50.300:FF:000523">
    <property type="entry name" value="DNA mismatch repair protein"/>
    <property type="match status" value="1"/>
</dbReference>
<comment type="similarity">
    <text evidence="2 11">Belongs to the DNA mismatch repair MutS family.</text>
</comment>
<dbReference type="Pfam" id="PF05192">
    <property type="entry name" value="MutS_III"/>
    <property type="match status" value="1"/>
</dbReference>
<evidence type="ECO:0000256" key="10">
    <source>
        <dbReference type="ARBA" id="ARBA00073545"/>
    </source>
</evidence>
<dbReference type="InterPro" id="IPR036187">
    <property type="entry name" value="DNA_mismatch_repair_MutS_sf"/>
</dbReference>
<dbReference type="Gene3D" id="1.10.1420.10">
    <property type="match status" value="2"/>
</dbReference>
<dbReference type="InterPro" id="IPR007860">
    <property type="entry name" value="DNA_mmatch_repair_MutS_con_dom"/>
</dbReference>
<keyword evidence="6" id="KW-0067">ATP-binding</keyword>
<comment type="caution">
    <text evidence="14">The sequence shown here is derived from an EMBL/GenBank/DDBJ whole genome shotgun (WGS) entry which is preliminary data.</text>
</comment>
<dbReference type="GO" id="GO:0030983">
    <property type="term" value="F:mismatched DNA binding"/>
    <property type="evidence" value="ECO:0007669"/>
    <property type="project" value="InterPro"/>
</dbReference>
<evidence type="ECO:0000256" key="12">
    <source>
        <dbReference type="SAM" id="Coils"/>
    </source>
</evidence>
<dbReference type="AlphaFoldDB" id="A0A6L2PQ98"/>
<dbReference type="EMBL" id="BLKM01000504">
    <property type="protein sequence ID" value="GFG34799.1"/>
    <property type="molecule type" value="Genomic_DNA"/>
</dbReference>
<dbReference type="SMART" id="SM00533">
    <property type="entry name" value="MUTSd"/>
    <property type="match status" value="1"/>
</dbReference>
<name>A0A6L2PQ98_COPFO</name>
<dbReference type="PANTHER" id="PTHR11361:SF35">
    <property type="entry name" value="DNA MISMATCH REPAIR PROTEIN MSH2"/>
    <property type="match status" value="1"/>
</dbReference>
<evidence type="ECO:0000259" key="13">
    <source>
        <dbReference type="PROSITE" id="PS00486"/>
    </source>
</evidence>
<dbReference type="Pfam" id="PF01624">
    <property type="entry name" value="MutS_I"/>
    <property type="match status" value="1"/>
</dbReference>
<dbReference type="Gene3D" id="3.30.420.110">
    <property type="entry name" value="MutS, connector domain"/>
    <property type="match status" value="1"/>
</dbReference>
<dbReference type="InterPro" id="IPR007695">
    <property type="entry name" value="DNA_mismatch_repair_MutS-lik_N"/>
</dbReference>
<dbReference type="Pfam" id="PF05188">
    <property type="entry name" value="MutS_II"/>
    <property type="match status" value="1"/>
</dbReference>
<dbReference type="SMART" id="SM00534">
    <property type="entry name" value="MUTSac"/>
    <property type="match status" value="1"/>
</dbReference>
<evidence type="ECO:0000256" key="8">
    <source>
        <dbReference type="ARBA" id="ARBA00023204"/>
    </source>
</evidence>
<dbReference type="Pfam" id="PF05190">
    <property type="entry name" value="MutS_IV"/>
    <property type="match status" value="1"/>
</dbReference>
<dbReference type="PROSITE" id="PS00486">
    <property type="entry name" value="DNA_MISMATCH_REPAIR_2"/>
    <property type="match status" value="1"/>
</dbReference>
<dbReference type="PANTHER" id="PTHR11361">
    <property type="entry name" value="DNA MISMATCH REPAIR PROTEIN MUTS FAMILY MEMBER"/>
    <property type="match status" value="1"/>
</dbReference>
<comment type="subcellular location">
    <subcellularLocation>
        <location evidence="1">Nucleus</location>
    </subcellularLocation>
</comment>
<evidence type="ECO:0000256" key="3">
    <source>
        <dbReference type="ARBA" id="ARBA00019549"/>
    </source>
</evidence>
<dbReference type="SUPFAM" id="SSF48334">
    <property type="entry name" value="DNA repair protein MutS, domain III"/>
    <property type="match status" value="1"/>
</dbReference>
<dbReference type="InterPro" id="IPR011184">
    <property type="entry name" value="DNA_mismatch_repair_Msh2"/>
</dbReference>
<reference evidence="15" key="1">
    <citation type="submission" date="2020-01" db="EMBL/GenBank/DDBJ databases">
        <title>Draft genome sequence of the Termite Coptotermes fromosanus.</title>
        <authorList>
            <person name="Itakura S."/>
            <person name="Yosikawa Y."/>
            <person name="Umezawa K."/>
        </authorList>
    </citation>
    <scope>NUCLEOTIDE SEQUENCE [LARGE SCALE GENOMIC DNA]</scope>
</reference>
<evidence type="ECO:0000313" key="14">
    <source>
        <dbReference type="EMBL" id="GFG34799.1"/>
    </source>
</evidence>
<accession>A0A6L2PQ98</accession>
<evidence type="ECO:0000256" key="9">
    <source>
        <dbReference type="ARBA" id="ARBA00023242"/>
    </source>
</evidence>
<dbReference type="InterPro" id="IPR036678">
    <property type="entry name" value="MutS_con_dom_sf"/>
</dbReference>
<evidence type="ECO:0000256" key="1">
    <source>
        <dbReference type="ARBA" id="ARBA00004123"/>
    </source>
</evidence>
<feature type="domain" description="DNA mismatch repair proteins mutS family" evidence="13">
    <location>
        <begin position="783"/>
        <end position="799"/>
    </location>
</feature>
<dbReference type="GO" id="GO:0005524">
    <property type="term" value="F:ATP binding"/>
    <property type="evidence" value="ECO:0007669"/>
    <property type="project" value="UniProtKB-KW"/>
</dbReference>
<dbReference type="GO" id="GO:0140664">
    <property type="term" value="F:ATP-dependent DNA damage sensor activity"/>
    <property type="evidence" value="ECO:0007669"/>
    <property type="project" value="InterPro"/>
</dbReference>
<dbReference type="PIRSF" id="PIRSF005813">
    <property type="entry name" value="MSH2"/>
    <property type="match status" value="1"/>
</dbReference>
<dbReference type="FunFam" id="3.30.420.110:FF:000002">
    <property type="entry name" value="DNA mismatch repair protein"/>
    <property type="match status" value="1"/>
</dbReference>
<dbReference type="GO" id="GO:0006312">
    <property type="term" value="P:mitotic recombination"/>
    <property type="evidence" value="ECO:0007669"/>
    <property type="project" value="TreeGrafter"/>
</dbReference>
<dbReference type="OrthoDB" id="295033at2759"/>
<evidence type="ECO:0000256" key="11">
    <source>
        <dbReference type="RuleBase" id="RU003756"/>
    </source>
</evidence>
<keyword evidence="4 11" id="KW-0547">Nucleotide-binding</keyword>
<dbReference type="InterPro" id="IPR016151">
    <property type="entry name" value="DNA_mismatch_repair_MutS_N"/>
</dbReference>
<evidence type="ECO:0000256" key="7">
    <source>
        <dbReference type="ARBA" id="ARBA00023125"/>
    </source>
</evidence>
<keyword evidence="5 11" id="KW-0227">DNA damage</keyword>
<dbReference type="FunFam" id="1.10.1420.10:FF:000003">
    <property type="entry name" value="DNA mismatch repair protein"/>
    <property type="match status" value="1"/>
</dbReference>
<dbReference type="InterPro" id="IPR007696">
    <property type="entry name" value="DNA_mismatch_repair_MutS_core"/>
</dbReference>
<dbReference type="FunCoup" id="A0A6L2PQ98">
    <property type="interactions" value="1801"/>
</dbReference>
<dbReference type="InterPro" id="IPR027417">
    <property type="entry name" value="P-loop_NTPase"/>
</dbReference>
<proteinExistence type="inferred from homology"/>
<dbReference type="SUPFAM" id="SSF52540">
    <property type="entry name" value="P-loop containing nucleoside triphosphate hydrolases"/>
    <property type="match status" value="1"/>
</dbReference>
<keyword evidence="7 11" id="KW-0238">DNA-binding</keyword>
<keyword evidence="12" id="KW-0175">Coiled coil</keyword>
<dbReference type="Proteomes" id="UP000502823">
    <property type="component" value="Unassembled WGS sequence"/>
</dbReference>
<feature type="coiled-coil region" evidence="12">
    <location>
        <begin position="511"/>
        <end position="538"/>
    </location>
</feature>
<gene>
    <name evidence="14" type="ORF">Cfor_12059</name>
</gene>
<keyword evidence="15" id="KW-1185">Reference proteome</keyword>